<accession>A0A2P2QF03</accession>
<organism evidence="2">
    <name type="scientific">Rhizophora mucronata</name>
    <name type="common">Asiatic mangrove</name>
    <dbReference type="NCBI Taxonomy" id="61149"/>
    <lineage>
        <taxon>Eukaryota</taxon>
        <taxon>Viridiplantae</taxon>
        <taxon>Streptophyta</taxon>
        <taxon>Embryophyta</taxon>
        <taxon>Tracheophyta</taxon>
        <taxon>Spermatophyta</taxon>
        <taxon>Magnoliopsida</taxon>
        <taxon>eudicotyledons</taxon>
        <taxon>Gunneridae</taxon>
        <taxon>Pentapetalae</taxon>
        <taxon>rosids</taxon>
        <taxon>fabids</taxon>
        <taxon>Malpighiales</taxon>
        <taxon>Rhizophoraceae</taxon>
        <taxon>Rhizophora</taxon>
    </lineage>
</organism>
<reference evidence="2" key="1">
    <citation type="submission" date="2018-02" db="EMBL/GenBank/DDBJ databases">
        <title>Rhizophora mucronata_Transcriptome.</title>
        <authorList>
            <person name="Meera S.P."/>
            <person name="Sreeshan A."/>
            <person name="Augustine A."/>
        </authorList>
    </citation>
    <scope>NUCLEOTIDE SEQUENCE</scope>
    <source>
        <tissue evidence="2">Leaf</tissue>
    </source>
</reference>
<evidence type="ECO:0000256" key="1">
    <source>
        <dbReference type="SAM" id="SignalP"/>
    </source>
</evidence>
<name>A0A2P2QF03_RHIMU</name>
<proteinExistence type="predicted"/>
<feature type="chain" id="PRO_5015180861" evidence="1">
    <location>
        <begin position="18"/>
        <end position="47"/>
    </location>
</feature>
<keyword evidence="1" id="KW-0732">Signal</keyword>
<dbReference type="EMBL" id="GGEC01085097">
    <property type="protein sequence ID" value="MBX65581.1"/>
    <property type="molecule type" value="Transcribed_RNA"/>
</dbReference>
<protein>
    <submittedName>
        <fullName evidence="2">Uncharacterized protein</fullName>
    </submittedName>
</protein>
<feature type="signal peptide" evidence="1">
    <location>
        <begin position="1"/>
        <end position="17"/>
    </location>
</feature>
<evidence type="ECO:0000313" key="2">
    <source>
        <dbReference type="EMBL" id="MBX65581.1"/>
    </source>
</evidence>
<sequence>MLGLISAFGIVLHFSRAFILMEWNVCNIIERCFTFPMPCNLRTHVPL</sequence>
<dbReference type="AlphaFoldDB" id="A0A2P2QF03"/>